<name>W9VND8_9EURO</name>
<dbReference type="EMBL" id="AMGX01000042">
    <property type="protein sequence ID" value="EXJ53646.1"/>
    <property type="molecule type" value="Genomic_DNA"/>
</dbReference>
<evidence type="ECO:0008006" key="3">
    <source>
        <dbReference type="Google" id="ProtNLM"/>
    </source>
</evidence>
<dbReference type="InterPro" id="IPR016181">
    <property type="entry name" value="Acyl_CoA_acyltransferase"/>
</dbReference>
<dbReference type="eggNOG" id="ENOG502SQRM">
    <property type="taxonomic scope" value="Eukaryota"/>
</dbReference>
<organism evidence="1 2">
    <name type="scientific">Cladophialophora psammophila CBS 110553</name>
    <dbReference type="NCBI Taxonomy" id="1182543"/>
    <lineage>
        <taxon>Eukaryota</taxon>
        <taxon>Fungi</taxon>
        <taxon>Dikarya</taxon>
        <taxon>Ascomycota</taxon>
        <taxon>Pezizomycotina</taxon>
        <taxon>Eurotiomycetes</taxon>
        <taxon>Chaetothyriomycetidae</taxon>
        <taxon>Chaetothyriales</taxon>
        <taxon>Herpotrichiellaceae</taxon>
        <taxon>Cladophialophora</taxon>
    </lineage>
</organism>
<dbReference type="PANTHER" id="PTHR42791:SF14">
    <property type="entry name" value="N-ACETYLTRANSFERASE DOMAIN-CONTAINING PROTEIN"/>
    <property type="match status" value="1"/>
</dbReference>
<dbReference type="STRING" id="1182543.W9VND8"/>
<dbReference type="PANTHER" id="PTHR42791">
    <property type="entry name" value="GNAT FAMILY ACETYLTRANSFERASE"/>
    <property type="match status" value="1"/>
</dbReference>
<dbReference type="AlphaFoldDB" id="W9VND8"/>
<dbReference type="OrthoDB" id="2115692at2759"/>
<gene>
    <name evidence="1" type="ORF">A1O5_13097</name>
</gene>
<dbReference type="Proteomes" id="UP000019471">
    <property type="component" value="Unassembled WGS sequence"/>
</dbReference>
<keyword evidence="2" id="KW-1185">Reference proteome</keyword>
<dbReference type="RefSeq" id="XP_007751855.1">
    <property type="nucleotide sequence ID" value="XM_007753665.1"/>
</dbReference>
<dbReference type="HOGENOM" id="CLU_060131_6_5_1"/>
<proteinExistence type="predicted"/>
<accession>W9VND8</accession>
<protein>
    <recommendedName>
        <fullName evidence="3">N-acetyltransferase domain-containing protein</fullName>
    </recommendedName>
</protein>
<evidence type="ECO:0000313" key="2">
    <source>
        <dbReference type="Proteomes" id="UP000019471"/>
    </source>
</evidence>
<dbReference type="InterPro" id="IPR052523">
    <property type="entry name" value="Trichothecene_AcTrans"/>
</dbReference>
<comment type="caution">
    <text evidence="1">The sequence shown here is derived from an EMBL/GenBank/DDBJ whole genome shotgun (WGS) entry which is preliminary data.</text>
</comment>
<reference evidence="1 2" key="1">
    <citation type="submission" date="2013-03" db="EMBL/GenBank/DDBJ databases">
        <title>The Genome Sequence of Cladophialophora psammophila CBS 110553.</title>
        <authorList>
            <consortium name="The Broad Institute Genomics Platform"/>
            <person name="Cuomo C."/>
            <person name="de Hoog S."/>
            <person name="Gorbushina A."/>
            <person name="Walker B."/>
            <person name="Young S.K."/>
            <person name="Zeng Q."/>
            <person name="Gargeya S."/>
            <person name="Fitzgerald M."/>
            <person name="Haas B."/>
            <person name="Abouelleil A."/>
            <person name="Allen A.W."/>
            <person name="Alvarado L."/>
            <person name="Arachchi H.M."/>
            <person name="Berlin A.M."/>
            <person name="Chapman S.B."/>
            <person name="Gainer-Dewar J."/>
            <person name="Goldberg J."/>
            <person name="Griggs A."/>
            <person name="Gujja S."/>
            <person name="Hansen M."/>
            <person name="Howarth C."/>
            <person name="Imamovic A."/>
            <person name="Ireland A."/>
            <person name="Larimer J."/>
            <person name="McCowan C."/>
            <person name="Murphy C."/>
            <person name="Pearson M."/>
            <person name="Poon T.W."/>
            <person name="Priest M."/>
            <person name="Roberts A."/>
            <person name="Saif S."/>
            <person name="Shea T."/>
            <person name="Sisk P."/>
            <person name="Sykes S."/>
            <person name="Wortman J."/>
            <person name="Nusbaum C."/>
            <person name="Birren B."/>
        </authorList>
    </citation>
    <scope>NUCLEOTIDE SEQUENCE [LARGE SCALE GENOMIC DNA]</scope>
    <source>
        <strain evidence="1 2">CBS 110553</strain>
    </source>
</reference>
<dbReference type="GeneID" id="19197782"/>
<evidence type="ECO:0000313" key="1">
    <source>
        <dbReference type="EMBL" id="EXJ53646.1"/>
    </source>
</evidence>
<dbReference type="SUPFAM" id="SSF55729">
    <property type="entry name" value="Acyl-CoA N-acyltransferases (Nat)"/>
    <property type="match status" value="1"/>
</dbReference>
<dbReference type="Gene3D" id="3.40.630.30">
    <property type="match status" value="1"/>
</dbReference>
<sequence length="222" mass="24983">MMLAVLPVKHEDATQCVALRLASLGSLVIGRLPAYPGYIQDQEASLHKDLDSSLHVHHLKVVDAQSQGGEIVAYAKWEVYADGRPDLAQLRQPMKQSEMEVDRFGRLRRAAYWYFSRCNGETGKRPHILLALLATASQHRRRGAGGLLVRWGIDLSETTRLPCYLQASEQGRRLYGHYGFREIDTVEFNLSEYGLGEGVERMTEMVRIPAAVDGLHSPIQRI</sequence>